<dbReference type="Proteomes" id="UP001299608">
    <property type="component" value="Unassembled WGS sequence"/>
</dbReference>
<name>A0AAW5BWA6_9FIRM</name>
<dbReference type="Pfam" id="PF01408">
    <property type="entry name" value="GFO_IDH_MocA"/>
    <property type="match status" value="1"/>
</dbReference>
<feature type="domain" description="Gfo/Idh/MocA-like oxidoreductase N-terminal" evidence="2">
    <location>
        <begin position="3"/>
        <end position="121"/>
    </location>
</feature>
<organism evidence="4 5">
    <name type="scientific">Enterocloster aldenensis</name>
    <dbReference type="NCBI Taxonomy" id="358742"/>
    <lineage>
        <taxon>Bacteria</taxon>
        <taxon>Bacillati</taxon>
        <taxon>Bacillota</taxon>
        <taxon>Clostridia</taxon>
        <taxon>Lachnospirales</taxon>
        <taxon>Lachnospiraceae</taxon>
        <taxon>Enterocloster</taxon>
    </lineage>
</organism>
<evidence type="ECO:0000256" key="1">
    <source>
        <dbReference type="ARBA" id="ARBA00010928"/>
    </source>
</evidence>
<dbReference type="InterPro" id="IPR052515">
    <property type="entry name" value="Gfo/Idh/MocA_Oxidoreductase"/>
</dbReference>
<dbReference type="PANTHER" id="PTHR43249:SF1">
    <property type="entry name" value="D-GLUCOSIDE 3-DEHYDROGENASE"/>
    <property type="match status" value="1"/>
</dbReference>
<dbReference type="AlphaFoldDB" id="A0AAW5BWA6"/>
<dbReference type="Gene3D" id="3.30.360.10">
    <property type="entry name" value="Dihydrodipicolinate Reductase, domain 2"/>
    <property type="match status" value="1"/>
</dbReference>
<dbReference type="SUPFAM" id="SSF55347">
    <property type="entry name" value="Glyceraldehyde-3-phosphate dehydrogenase-like, C-terminal domain"/>
    <property type="match status" value="1"/>
</dbReference>
<comment type="similarity">
    <text evidence="1">Belongs to the Gfo/Idh/MocA family.</text>
</comment>
<evidence type="ECO:0000313" key="5">
    <source>
        <dbReference type="Proteomes" id="UP001299608"/>
    </source>
</evidence>
<reference evidence="4" key="1">
    <citation type="submission" date="2022-01" db="EMBL/GenBank/DDBJ databases">
        <title>Collection of gut derived symbiotic bacterial strains cultured from healthy donors.</title>
        <authorList>
            <person name="Lin H."/>
            <person name="Kohout C."/>
            <person name="Waligurski E."/>
            <person name="Pamer E.G."/>
        </authorList>
    </citation>
    <scope>NUCLEOTIDE SEQUENCE</scope>
    <source>
        <strain evidence="4">DFI.6.55</strain>
    </source>
</reference>
<sequence length="383" mass="42557">MVGVAILGAGDIANVHIEAYKELAGRCRIVALADIYTDKAEAKKQKYGLDCDVVEDYKELLDREDVDLVSVCLPPAAHCGVAVDFLKAGKHVLCEKPMAPSLEECDRMIRAAEEGGAKLSVVAQNRFKPDIMKTKQMLESGVLGQLYFAQADSLWWRGDNYYDLWWRGTWEKEGGGCTFIHAVHHIDLFLWLMGDLQEISAMVANQNHHNSEVEDVSLSTLRFKNGAVGFMVASLLHHGEEQKIIIDGERGSIEIPHKVSVSRQMPNGYPEDDEDARQALETAFDSGEALRYTEHCGQIENMLHAIETGTDPLISGTEGRKTVEFISAVYQSAFTRTRVQLPMSAKDPFYTREGLLGKATRFNEKKKSVENYADTGIKVGGTL</sequence>
<evidence type="ECO:0000313" key="4">
    <source>
        <dbReference type="EMBL" id="MCG4745541.1"/>
    </source>
</evidence>
<dbReference type="InterPro" id="IPR004104">
    <property type="entry name" value="Gfo/Idh/MocA-like_OxRdtase_C"/>
</dbReference>
<protein>
    <submittedName>
        <fullName evidence="4">Gfo/Idh/MocA family oxidoreductase</fullName>
    </submittedName>
</protein>
<dbReference type="EMBL" id="JAKNGE010000009">
    <property type="protein sequence ID" value="MCG4745541.1"/>
    <property type="molecule type" value="Genomic_DNA"/>
</dbReference>
<dbReference type="InterPro" id="IPR036291">
    <property type="entry name" value="NAD(P)-bd_dom_sf"/>
</dbReference>
<dbReference type="GO" id="GO:0000166">
    <property type="term" value="F:nucleotide binding"/>
    <property type="evidence" value="ECO:0007669"/>
    <property type="project" value="InterPro"/>
</dbReference>
<feature type="domain" description="Gfo/Idh/MocA-like oxidoreductase C-terminal" evidence="3">
    <location>
        <begin position="135"/>
        <end position="341"/>
    </location>
</feature>
<proteinExistence type="inferred from homology"/>
<evidence type="ECO:0000259" key="3">
    <source>
        <dbReference type="Pfam" id="PF02894"/>
    </source>
</evidence>
<dbReference type="Gene3D" id="3.40.50.720">
    <property type="entry name" value="NAD(P)-binding Rossmann-like Domain"/>
    <property type="match status" value="1"/>
</dbReference>
<dbReference type="InterPro" id="IPR000683">
    <property type="entry name" value="Gfo/Idh/MocA-like_OxRdtase_N"/>
</dbReference>
<evidence type="ECO:0000259" key="2">
    <source>
        <dbReference type="Pfam" id="PF01408"/>
    </source>
</evidence>
<dbReference type="RefSeq" id="WP_238053491.1">
    <property type="nucleotide sequence ID" value="NZ_JAKNGE010000009.1"/>
</dbReference>
<dbReference type="Pfam" id="PF02894">
    <property type="entry name" value="GFO_IDH_MocA_C"/>
    <property type="match status" value="1"/>
</dbReference>
<comment type="caution">
    <text evidence="4">The sequence shown here is derived from an EMBL/GenBank/DDBJ whole genome shotgun (WGS) entry which is preliminary data.</text>
</comment>
<dbReference type="SUPFAM" id="SSF51735">
    <property type="entry name" value="NAD(P)-binding Rossmann-fold domains"/>
    <property type="match status" value="1"/>
</dbReference>
<accession>A0AAW5BWA6</accession>
<dbReference type="PANTHER" id="PTHR43249">
    <property type="entry name" value="UDP-N-ACETYL-2-AMINO-2-DEOXY-D-GLUCURONATE OXIDASE"/>
    <property type="match status" value="1"/>
</dbReference>
<gene>
    <name evidence="4" type="ORF">L0N08_08990</name>
</gene>